<feature type="signal peptide" evidence="3">
    <location>
        <begin position="1"/>
        <end position="21"/>
    </location>
</feature>
<dbReference type="PANTHER" id="PTHR10161:SF14">
    <property type="entry name" value="TARTRATE-RESISTANT ACID PHOSPHATASE TYPE 5"/>
    <property type="match status" value="1"/>
</dbReference>
<evidence type="ECO:0000259" key="4">
    <source>
        <dbReference type="Pfam" id="PF00149"/>
    </source>
</evidence>
<dbReference type="InterPro" id="IPR004843">
    <property type="entry name" value="Calcineurin-like_PHP"/>
</dbReference>
<protein>
    <submittedName>
        <fullName evidence="6">Metallophosphoesterase</fullName>
    </submittedName>
</protein>
<evidence type="ECO:0000256" key="3">
    <source>
        <dbReference type="SAM" id="SignalP"/>
    </source>
</evidence>
<dbReference type="Proteomes" id="UP001337305">
    <property type="component" value="Unassembled WGS sequence"/>
</dbReference>
<sequence length="1235" mass="140444">MHTKYRTILTLVIMFIFSACATYKPQYKSTNTSSSSPEKEIIHSFYLIGDAGNSALGSESEALRDFKVELNKAAKQSTALFLGDNIYPKGMPKKNEEGRAFAEHQMVVQTNAVKDFNGEAIFIPGNHDWYSNGLKGLKRQEEYIEKALGKNTFLPENGCPIEKVEINDHIVMIIIDSEWYLTNWDKHPTINDDCEIKTRAKFFEELESLLKKARGKTTVIAMHHPMFSNGPHGGQYDFTSHMKPIPVLGTLKNILRKTTGVSPADLQNKRYNTFKKRVVTLAQENEKSIFVSGHEHSLQYLVKDNLPQIISGAGSKATATRNVSDQFSSSDAGFARLDVFKDGSSYVRFYSAKEDKIIFQTEVISADKEEKHLNYNTTFPKEKIASVYTEEEVTKSGFYKSFWGERYRKYYGTKLNVPTVKLDTLFGGLSPYRKGGGHQSKSLHLINKEGKRYVMRAIRKSATVYLQAMAFKDQYIEGQFEGTATESLIQDFYTGSHPYAPFVTGGLSDAVNLFHTNPVLYYIPKQNALADFNKDFGNELYMIEEHVSDGHRNLESFGNANKIESTDDLMKKLRKDEKYIVDDDMYLRARLFDMAIGDWDRHVDQWRWAEFKDKKSGQVIYKPIPRDRDQAFSIMGDGALMKLATRIIPPLKLMEGFMDDVRNVKGFNFSPFSLDMTLLNKTKKKQWDEQVAFIQKNLTEEAIDEAFKAFPEEVRDETITKIKSTLLSRIKNLPTIADRYYKVLNKFAVIKGTDKDDLFEIERMINGETKLTAYRIKNGKKDTVFFERTYKREETKEIWIYGLDDKDVFKVIGKGDHLIKLRLIGGQNNDTYTIENGKKVALYDFKSKKSDFTTNKGSKNLTDDYETNIYDYTKPKNNTNQFIPTLGANPDDGFKIGFINTLTNYGFERNPFSSQHTFSGAYYFATSGFDFEYNGEFANVIASWNLALNAKYTSPNYSINFFGFGNSTPNLNADDEANFDMDYNRVKLSTLKLAPSLNWRGDLGGHFKLGLSYESIEVEETSDRFINTFYTANGQDNHKDFIGADATYTFENKDNEAFPTLGMQTSLQFGYKSNIDDSVGFAYFIPELGFDYKLVSSGQLVLATMAKAHFIFGDDYEFYQAASIGGDDGLRGYRNQRFSGENSFYQSTDLRLNLRKVKTGLLPLNIGIYGGFDYGRVWVENNMVLNNNPGFNSNTWNTSIGGGIFANAADIITLNLSAFNSDDGLRLAFKMGFGF</sequence>
<dbReference type="PANTHER" id="PTHR10161">
    <property type="entry name" value="TARTRATE-RESISTANT ACID PHOSPHATASE TYPE 5"/>
    <property type="match status" value="1"/>
</dbReference>
<dbReference type="InterPro" id="IPR029052">
    <property type="entry name" value="Metallo-depent_PP-like"/>
</dbReference>
<evidence type="ECO:0000313" key="7">
    <source>
        <dbReference type="Proteomes" id="UP001337305"/>
    </source>
</evidence>
<comment type="caution">
    <text evidence="6">The sequence shown here is derived from an EMBL/GenBank/DDBJ whole genome shotgun (WGS) entry which is preliminary data.</text>
</comment>
<dbReference type="RefSeq" id="WP_303305476.1">
    <property type="nucleotide sequence ID" value="NZ_JAUOEO010000001.1"/>
</dbReference>
<dbReference type="EMBL" id="JAODOP010000004">
    <property type="protein sequence ID" value="MEF3833127.1"/>
    <property type="molecule type" value="Genomic_DNA"/>
</dbReference>
<dbReference type="InterPro" id="IPR005565">
    <property type="entry name" value="Hemolysn_activator_HlyB_C"/>
</dbReference>
<accession>A0ABU7XTB6</accession>
<dbReference type="Gene3D" id="3.60.21.10">
    <property type="match status" value="1"/>
</dbReference>
<dbReference type="PROSITE" id="PS51257">
    <property type="entry name" value="PROKAR_LIPOPROTEIN"/>
    <property type="match status" value="1"/>
</dbReference>
<organism evidence="6 7">
    <name type="scientific">Flavivirga spongiicola</name>
    <dbReference type="NCBI Taxonomy" id="421621"/>
    <lineage>
        <taxon>Bacteria</taxon>
        <taxon>Pseudomonadati</taxon>
        <taxon>Bacteroidota</taxon>
        <taxon>Flavobacteriia</taxon>
        <taxon>Flavobacteriales</taxon>
        <taxon>Flavobacteriaceae</taxon>
        <taxon>Flavivirga</taxon>
    </lineage>
</organism>
<evidence type="ECO:0000259" key="5">
    <source>
        <dbReference type="Pfam" id="PF03865"/>
    </source>
</evidence>
<reference evidence="6 7" key="1">
    <citation type="submission" date="2022-09" db="EMBL/GenBank/DDBJ databases">
        <title>Genome sequencing of Flavivirga sp. MEBiC05379.</title>
        <authorList>
            <person name="Oh H.-M."/>
            <person name="Kwon K.K."/>
            <person name="Park M.J."/>
            <person name="Yang S.-H."/>
        </authorList>
    </citation>
    <scope>NUCLEOTIDE SEQUENCE [LARGE SCALE GENOMIC DNA]</scope>
    <source>
        <strain evidence="6 7">MEBiC05379</strain>
    </source>
</reference>
<feature type="domain" description="Calcineurin-like phosphoesterase" evidence="4">
    <location>
        <begin position="45"/>
        <end position="296"/>
    </location>
</feature>
<feature type="chain" id="PRO_5045530620" evidence="3">
    <location>
        <begin position="22"/>
        <end position="1235"/>
    </location>
</feature>
<proteinExistence type="predicted"/>
<dbReference type="Pfam" id="PF03865">
    <property type="entry name" value="ShlB"/>
    <property type="match status" value="1"/>
</dbReference>
<dbReference type="Pfam" id="PF00149">
    <property type="entry name" value="Metallophos"/>
    <property type="match status" value="1"/>
</dbReference>
<dbReference type="SUPFAM" id="SSF56300">
    <property type="entry name" value="Metallo-dependent phosphatases"/>
    <property type="match status" value="1"/>
</dbReference>
<dbReference type="InterPro" id="IPR051558">
    <property type="entry name" value="Metallophosphoesterase_PAP"/>
</dbReference>
<keyword evidence="1 3" id="KW-0732">Signal</keyword>
<name>A0ABU7XTB6_9FLAO</name>
<keyword evidence="2" id="KW-0378">Hydrolase</keyword>
<evidence type="ECO:0000256" key="1">
    <source>
        <dbReference type="ARBA" id="ARBA00022729"/>
    </source>
</evidence>
<dbReference type="Gene3D" id="2.40.160.50">
    <property type="entry name" value="membrane protein fhac: a member of the omp85/tpsb transporter family"/>
    <property type="match status" value="1"/>
</dbReference>
<evidence type="ECO:0000313" key="6">
    <source>
        <dbReference type="EMBL" id="MEF3833127.1"/>
    </source>
</evidence>
<gene>
    <name evidence="6" type="ORF">N1F79_08290</name>
</gene>
<keyword evidence="7" id="KW-1185">Reference proteome</keyword>
<feature type="domain" description="Haemolysin activator HlyB C-terminal" evidence="5">
    <location>
        <begin position="1123"/>
        <end position="1181"/>
    </location>
</feature>
<evidence type="ECO:0000256" key="2">
    <source>
        <dbReference type="ARBA" id="ARBA00022801"/>
    </source>
</evidence>